<dbReference type="PANTHER" id="PTHR43441">
    <property type="entry name" value="RIBOSOMAL-PROTEIN-SERINE ACETYLTRANSFERASE"/>
    <property type="match status" value="1"/>
</dbReference>
<dbReference type="PROSITE" id="PS51186">
    <property type="entry name" value="GNAT"/>
    <property type="match status" value="1"/>
</dbReference>
<reference evidence="2 3" key="1">
    <citation type="submission" date="2024-06" db="EMBL/GenBank/DDBJ databases">
        <title>The Natural Products Discovery Center: Release of the First 8490 Sequenced Strains for Exploring Actinobacteria Biosynthetic Diversity.</title>
        <authorList>
            <person name="Kalkreuter E."/>
            <person name="Kautsar S.A."/>
            <person name="Yang D."/>
            <person name="Bader C.D."/>
            <person name="Teijaro C.N."/>
            <person name="Fluegel L."/>
            <person name="Davis C.M."/>
            <person name="Simpson J.R."/>
            <person name="Lauterbach L."/>
            <person name="Steele A.D."/>
            <person name="Gui C."/>
            <person name="Meng S."/>
            <person name="Li G."/>
            <person name="Viehrig K."/>
            <person name="Ye F."/>
            <person name="Su P."/>
            <person name="Kiefer A.F."/>
            <person name="Nichols A."/>
            <person name="Cepeda A.J."/>
            <person name="Yan W."/>
            <person name="Fan B."/>
            <person name="Jiang Y."/>
            <person name="Adhikari A."/>
            <person name="Zheng C.-J."/>
            <person name="Schuster L."/>
            <person name="Cowan T.M."/>
            <person name="Smanski M.J."/>
            <person name="Chevrette M.G."/>
            <person name="De Carvalho L.P.S."/>
            <person name="Shen B."/>
        </authorList>
    </citation>
    <scope>NUCLEOTIDE SEQUENCE [LARGE SCALE GENOMIC DNA]</scope>
    <source>
        <strain evidence="2 3">NPDC038104</strain>
    </source>
</reference>
<dbReference type="Pfam" id="PF13302">
    <property type="entry name" value="Acetyltransf_3"/>
    <property type="match status" value="1"/>
</dbReference>
<protein>
    <submittedName>
        <fullName evidence="2">GNAT family N-acetyltransferase</fullName>
    </submittedName>
</protein>
<proteinExistence type="predicted"/>
<dbReference type="InterPro" id="IPR000182">
    <property type="entry name" value="GNAT_dom"/>
</dbReference>
<dbReference type="Proteomes" id="UP001550850">
    <property type="component" value="Unassembled WGS sequence"/>
</dbReference>
<name>A0ABV2YCX2_9ACTN</name>
<organism evidence="2 3">
    <name type="scientific">Streptomyces fragilis</name>
    <dbReference type="NCBI Taxonomy" id="67301"/>
    <lineage>
        <taxon>Bacteria</taxon>
        <taxon>Bacillati</taxon>
        <taxon>Actinomycetota</taxon>
        <taxon>Actinomycetes</taxon>
        <taxon>Kitasatosporales</taxon>
        <taxon>Streptomycetaceae</taxon>
        <taxon>Streptomyces</taxon>
    </lineage>
</organism>
<dbReference type="EMBL" id="JBEZUR010000004">
    <property type="protein sequence ID" value="MEU3553580.1"/>
    <property type="molecule type" value="Genomic_DNA"/>
</dbReference>
<gene>
    <name evidence="2" type="ORF">AB0E65_04980</name>
</gene>
<feature type="domain" description="N-acetyltransferase" evidence="1">
    <location>
        <begin position="213"/>
        <end position="370"/>
    </location>
</feature>
<dbReference type="InterPro" id="IPR051908">
    <property type="entry name" value="Ribosomal_N-acetyltransferase"/>
</dbReference>
<dbReference type="Gene3D" id="3.40.630.30">
    <property type="match status" value="1"/>
</dbReference>
<evidence type="ECO:0000313" key="2">
    <source>
        <dbReference type="EMBL" id="MEU3553580.1"/>
    </source>
</evidence>
<keyword evidence="3" id="KW-1185">Reference proteome</keyword>
<evidence type="ECO:0000313" key="3">
    <source>
        <dbReference type="Proteomes" id="UP001550850"/>
    </source>
</evidence>
<dbReference type="PANTHER" id="PTHR43441:SF6">
    <property type="entry name" value="N-ACETYLTRANSFERASE DOMAIN-CONTAINING PROTEIN"/>
    <property type="match status" value="1"/>
</dbReference>
<dbReference type="RefSeq" id="WP_108951803.1">
    <property type="nucleotide sequence ID" value="NZ_BEVZ01000001.1"/>
</dbReference>
<dbReference type="CDD" id="cd04301">
    <property type="entry name" value="NAT_SF"/>
    <property type="match status" value="1"/>
</dbReference>
<comment type="caution">
    <text evidence="2">The sequence shown here is derived from an EMBL/GenBank/DDBJ whole genome shotgun (WGS) entry which is preliminary data.</text>
</comment>
<evidence type="ECO:0000259" key="1">
    <source>
        <dbReference type="PROSITE" id="PS51186"/>
    </source>
</evidence>
<accession>A0ABV2YCX2</accession>
<dbReference type="InterPro" id="IPR016181">
    <property type="entry name" value="Acyl_CoA_acyltransferase"/>
</dbReference>
<dbReference type="SUPFAM" id="SSF55729">
    <property type="entry name" value="Acyl-CoA N-acyltransferases (Nat)"/>
    <property type="match status" value="1"/>
</dbReference>
<sequence>MTNLGALGGDAAARAVTDTVAEAVEALRPATGRDWSGVRAGRVEWDCLRTAEHVVSDLFAYATQLVTRAPAAYRPVEYVLDPPHDGAASPEDALEAIEAGGLMLALACRTAPRAARGFHPYPFRSAGREGFAAMGMAEVLLHTHDMAQGLGVGFRPSAELCGYVLARLFPHVRQGEDPWRTLLWATGRGPLPGEEPVDEWRWYNNPLVEAERLTLEALTVPAAADLSLGGDGGFAWVSGGPFEGTREGAGLITAAYGKGAFRPEWSSYVLVRREDDRAVGSMGFHGPPDEHGQVEIGYDLAVAARGKGYATEALRALSTWALARDGVEVVTARVDPANTASRHVLERGGFRRAGHVDEAGGVLVFERRED</sequence>